<accession>A0A2V2UI56</accession>
<dbReference type="VEuPathDB" id="TriTrypDB:C3747_267g37"/>
<dbReference type="PANTHER" id="PTHR33297">
    <property type="entry name" value="AMASTIN-LIKE SURFACE PROTEIN-LIKE PROTEIN-RELATED"/>
    <property type="match status" value="1"/>
</dbReference>
<dbReference type="VEuPathDB" id="TriTrypDB:TcBrA4_0122110"/>
<feature type="transmembrane region" description="Helical" evidence="1">
    <location>
        <begin position="153"/>
        <end position="173"/>
    </location>
</feature>
<dbReference type="Gene3D" id="1.20.140.150">
    <property type="match status" value="1"/>
</dbReference>
<sequence>MSKLGAILYGAVGFLAFLFVLVGTPIDQFRVRGKKATGNTPCMTLWGIKEDCRNTKYEFTIEEVFRACPPVLRLFRMAGAFSIISILLLLAATALGVAAHFYLKTLKIFATLLLVVSIVTVGLVWIPMAYFYNHDVENCFEQPLKTGLKYGGGFVIIVIGWCLLFVAVVLLRML</sequence>
<feature type="transmembrane region" description="Helical" evidence="1">
    <location>
        <begin position="80"/>
        <end position="102"/>
    </location>
</feature>
<dbReference type="VEuPathDB" id="TriTrypDB:TcG_05491"/>
<gene>
    <name evidence="2" type="ORF">C4B63_268g20</name>
</gene>
<feature type="transmembrane region" description="Helical" evidence="1">
    <location>
        <begin position="6"/>
        <end position="26"/>
    </location>
</feature>
<comment type="caution">
    <text evidence="2">The sequence shown here is derived from an EMBL/GenBank/DDBJ whole genome shotgun (WGS) entry which is preliminary data.</text>
</comment>
<dbReference type="VEuPathDB" id="TriTrypDB:TcCL_NonESM02333"/>
<proteinExistence type="predicted"/>
<dbReference type="InterPro" id="IPR009944">
    <property type="entry name" value="Amastin"/>
</dbReference>
<dbReference type="VEuPathDB" id="TriTrypDB:BCY84_19079"/>
<reference evidence="2 3" key="1">
    <citation type="journal article" date="2018" name="Microb. Genom.">
        <title>Expanding an expanded genome: long-read sequencing of Trypanosoma cruzi.</title>
        <authorList>
            <person name="Berna L."/>
            <person name="Rodriguez M."/>
            <person name="Chiribao M.L."/>
            <person name="Parodi-Talice A."/>
            <person name="Pita S."/>
            <person name="Rijo G."/>
            <person name="Alvarez-Valin F."/>
            <person name="Robello C."/>
        </authorList>
    </citation>
    <scope>NUCLEOTIDE SEQUENCE [LARGE SCALE GENOMIC DNA]</scope>
    <source>
        <strain evidence="2 3">Dm28c</strain>
    </source>
</reference>
<dbReference type="VEuPathDB" id="TriTrypDB:TcCLB.506437.10"/>
<evidence type="ECO:0000256" key="1">
    <source>
        <dbReference type="SAM" id="Phobius"/>
    </source>
</evidence>
<dbReference type="Pfam" id="PF07344">
    <property type="entry name" value="Amastin"/>
    <property type="match status" value="1"/>
</dbReference>
<keyword evidence="1" id="KW-0812">Transmembrane</keyword>
<evidence type="ECO:0000313" key="2">
    <source>
        <dbReference type="EMBL" id="PWU83947.1"/>
    </source>
</evidence>
<dbReference type="VEuPathDB" id="TriTrypDB:TcYC6_0083770"/>
<keyword evidence="1" id="KW-0472">Membrane</keyword>
<dbReference type="PANTHER" id="PTHR33297:SF4">
    <property type="entry name" value="AMASTIN"/>
    <property type="match status" value="1"/>
</dbReference>
<name>A0A2V2UI56_TRYCR</name>
<protein>
    <submittedName>
        <fullName evidence="2">Putative amastin</fullName>
    </submittedName>
</protein>
<dbReference type="AlphaFoldDB" id="A0A2V2UI56"/>
<dbReference type="VEuPathDB" id="TriTrypDB:TcCLB.511071.40"/>
<dbReference type="EMBL" id="PRFA01000268">
    <property type="protein sequence ID" value="PWU83947.1"/>
    <property type="molecule type" value="Genomic_DNA"/>
</dbReference>
<evidence type="ECO:0000313" key="3">
    <source>
        <dbReference type="Proteomes" id="UP000246121"/>
    </source>
</evidence>
<dbReference type="VEuPathDB" id="TriTrypDB:TCDM_07315"/>
<organism evidence="2 3">
    <name type="scientific">Trypanosoma cruzi</name>
    <dbReference type="NCBI Taxonomy" id="5693"/>
    <lineage>
        <taxon>Eukaryota</taxon>
        <taxon>Discoba</taxon>
        <taxon>Euglenozoa</taxon>
        <taxon>Kinetoplastea</taxon>
        <taxon>Metakinetoplastina</taxon>
        <taxon>Trypanosomatida</taxon>
        <taxon>Trypanosomatidae</taxon>
        <taxon>Trypanosoma</taxon>
        <taxon>Schizotrypanum</taxon>
    </lineage>
</organism>
<dbReference type="Proteomes" id="UP000246121">
    <property type="component" value="Unassembled WGS sequence"/>
</dbReference>
<dbReference type="VEuPathDB" id="TriTrypDB:C4B63_268g20"/>
<feature type="transmembrane region" description="Helical" evidence="1">
    <location>
        <begin position="108"/>
        <end position="132"/>
    </location>
</feature>
<keyword evidence="1" id="KW-1133">Transmembrane helix</keyword>